<keyword evidence="6" id="KW-0802">TPR repeat</keyword>
<dbReference type="Proteomes" id="UP001319045">
    <property type="component" value="Chromosome"/>
</dbReference>
<dbReference type="EC" id="2.7.13.3" evidence="2"/>
<dbReference type="Pfam" id="PF17139">
    <property type="entry name" value="DUF5112"/>
    <property type="match status" value="1"/>
</dbReference>
<comment type="catalytic activity">
    <reaction evidence="1">
        <text>ATP + protein L-histidine = ADP + protein N-phospho-L-histidine.</text>
        <dbReference type="EC" id="2.7.13.3"/>
    </reaction>
</comment>
<feature type="transmembrane region" description="Helical" evidence="7">
    <location>
        <begin position="872"/>
        <end position="891"/>
    </location>
</feature>
<evidence type="ECO:0000259" key="8">
    <source>
        <dbReference type="PROSITE" id="PS50109"/>
    </source>
</evidence>
<evidence type="ECO:0000256" key="6">
    <source>
        <dbReference type="PROSITE-ProRule" id="PRU00339"/>
    </source>
</evidence>
<dbReference type="InterPro" id="IPR005467">
    <property type="entry name" value="His_kinase_dom"/>
</dbReference>
<name>A0ABM7P190_9BACT</name>
<feature type="repeat" description="TPR" evidence="6">
    <location>
        <begin position="311"/>
        <end position="344"/>
    </location>
</feature>
<sequence length="1159" mass="134154">MQKQEIKYNIIKGFLMLICIGSLFCFSACSPSNKDEVDLLNTKSYAFHYRNLDSTYTYARKAFLLSDGYPEGKAEALNNLAFVSTIRMNYSGAYKLLKNIAGYTDNQIELLIADVQCMRLCQRQSRNKDFYSYRENALRKMRRIDEEKKELTDRQIMRLTYATTEFHIINSTYFYYVGLKNQSADALKKIDPFGPIQKDTAQLLSYFYNIGSGGIITKGTSKNISQEEFDYLMRCYILSKRYHYPFWEANSMQAISEHLQEPEMRKYLIANNLPDIKYVNTDYMPDSLLAGNLAQRSLNIFIKYGDVYQIAGSYRTLAQCYWQIKDYNSAITCLNNALYVNPIIERAPDLVSSIREQLSLAYSAIDNKSLSDYNRNIYLDIQEKTRQDRLLEARAEQLDKSSSTLNIMILAVVMMIILVLVLLFIFDRMRQKSDKNFSISSLLKPLRQWQYDEEQSIKQRKETYEDISEKIQIENLHLSNNNKRNLEQRAKISLVNSILPFINRIINEIKCLESRDESEEIRKYRYTYISELTDKIIDYNNILTHWIQLRQGQLSMHIESFRLQSLFDIVGNGSMGFSLKGIDLIIKPTEAIVKADKTLTLFMINTLADNARKFTPPTGKVIIAGEEHDEYVEISILDTGEGMTEDEIAHIFEHKTIIDEKLEDGQKAEMSHGFGLMNCKGIIERYHKISQIFSVCSIYAESKKGQGSRFAFRLPKGIMRTLLLISICFSSLSSFAAKDVNLAVAEKYADSAYYSNIKRTYPKTLIYSNLCRHYLNKYYKSKYINGRDTMKYIGSETLPAEIAWFRSHLKTSYDVILDIRNETAVAALALHLWDVYHYNNRLYTQLFRERSADNTLGEYVIVMQKSENNKNVAIILLIIMLVSIFPAYYFLYYRHRLYYRLCLEKVNNINNVLLSDIDSSNKLDKIIKIWNDANKLLKASDSQLNDVVKKIESALLISLEEDKKQTVSTEAAVDELRKLEYENERLHISNNVLDNCLSTLKHETMYYPSRIRQLVDSQEDNLNAISETANYYRQLYTLLSLQAMRQLDANIKIDEALIKYLFDLLKKLSGEKTIEKNILTRDNNYVSIKITLPSLQLDAKQCAELFTPASVNIEYMICRQIVREIGEATNLRGCGIQAANNVSSGVDIELKLPSKLNII</sequence>
<proteinExistence type="predicted"/>
<dbReference type="InterPro" id="IPR011990">
    <property type="entry name" value="TPR-like_helical_dom_sf"/>
</dbReference>
<keyword evidence="3" id="KW-0808">Transferase</keyword>
<keyword evidence="7" id="KW-0812">Transmembrane</keyword>
<dbReference type="SUPFAM" id="SSF48452">
    <property type="entry name" value="TPR-like"/>
    <property type="match status" value="1"/>
</dbReference>
<evidence type="ECO:0000256" key="4">
    <source>
        <dbReference type="ARBA" id="ARBA00022777"/>
    </source>
</evidence>
<feature type="domain" description="Histidine kinase" evidence="8">
    <location>
        <begin position="493"/>
        <end position="718"/>
    </location>
</feature>
<evidence type="ECO:0000256" key="3">
    <source>
        <dbReference type="ARBA" id="ARBA00022679"/>
    </source>
</evidence>
<keyword evidence="7" id="KW-1133">Transmembrane helix</keyword>
<dbReference type="SMART" id="SM00387">
    <property type="entry name" value="HATPase_c"/>
    <property type="match status" value="1"/>
</dbReference>
<evidence type="ECO:0000256" key="7">
    <source>
        <dbReference type="SAM" id="Phobius"/>
    </source>
</evidence>
<evidence type="ECO:0000313" key="10">
    <source>
        <dbReference type="Proteomes" id="UP001319045"/>
    </source>
</evidence>
<accession>A0ABM7P190</accession>
<evidence type="ECO:0000256" key="1">
    <source>
        <dbReference type="ARBA" id="ARBA00000085"/>
    </source>
</evidence>
<dbReference type="InterPro" id="IPR033405">
    <property type="entry name" value="DUF5112"/>
</dbReference>
<dbReference type="Pfam" id="PF02518">
    <property type="entry name" value="HATPase_c"/>
    <property type="match status" value="1"/>
</dbReference>
<dbReference type="SUPFAM" id="SSF55874">
    <property type="entry name" value="ATPase domain of HSP90 chaperone/DNA topoisomerase II/histidine kinase"/>
    <property type="match status" value="1"/>
</dbReference>
<dbReference type="InterPro" id="IPR050736">
    <property type="entry name" value="Sensor_HK_Regulatory"/>
</dbReference>
<evidence type="ECO:0000256" key="5">
    <source>
        <dbReference type="ARBA" id="ARBA00023012"/>
    </source>
</evidence>
<dbReference type="PANTHER" id="PTHR43711:SF31">
    <property type="entry name" value="HISTIDINE KINASE"/>
    <property type="match status" value="1"/>
</dbReference>
<dbReference type="PROSITE" id="PS50109">
    <property type="entry name" value="HIS_KIN"/>
    <property type="match status" value="1"/>
</dbReference>
<organism evidence="9 10">
    <name type="scientific">Prevotella herbatica</name>
    <dbReference type="NCBI Taxonomy" id="2801997"/>
    <lineage>
        <taxon>Bacteria</taxon>
        <taxon>Pseudomonadati</taxon>
        <taxon>Bacteroidota</taxon>
        <taxon>Bacteroidia</taxon>
        <taxon>Bacteroidales</taxon>
        <taxon>Prevotellaceae</taxon>
        <taxon>Prevotella</taxon>
    </lineage>
</organism>
<dbReference type="PANTHER" id="PTHR43711">
    <property type="entry name" value="TWO-COMPONENT HISTIDINE KINASE"/>
    <property type="match status" value="1"/>
</dbReference>
<dbReference type="InterPro" id="IPR019734">
    <property type="entry name" value="TPR_rpt"/>
</dbReference>
<dbReference type="Gene3D" id="3.30.565.10">
    <property type="entry name" value="Histidine kinase-like ATPase, C-terminal domain"/>
    <property type="match status" value="1"/>
</dbReference>
<dbReference type="Gene3D" id="1.25.40.10">
    <property type="entry name" value="Tetratricopeptide repeat domain"/>
    <property type="match status" value="1"/>
</dbReference>
<feature type="transmembrane region" description="Helical" evidence="7">
    <location>
        <begin position="407"/>
        <end position="426"/>
    </location>
</feature>
<evidence type="ECO:0000256" key="2">
    <source>
        <dbReference type="ARBA" id="ARBA00012438"/>
    </source>
</evidence>
<keyword evidence="5" id="KW-0902">Two-component regulatory system</keyword>
<dbReference type="InterPro" id="IPR036890">
    <property type="entry name" value="HATPase_C_sf"/>
</dbReference>
<keyword evidence="7" id="KW-0472">Membrane</keyword>
<evidence type="ECO:0000313" key="9">
    <source>
        <dbReference type="EMBL" id="BCS86533.1"/>
    </source>
</evidence>
<reference evidence="9 10" key="1">
    <citation type="journal article" date="2022" name="Int. J. Syst. Evol. Microbiol.">
        <title>Prevotella herbatica sp. nov., a plant polysaccharide-decomposing anaerobic bacterium isolated from a methanogenic reactor.</title>
        <authorList>
            <person name="Uek A."/>
            <person name="Tonouchi A."/>
            <person name="Kaku N."/>
            <person name="Ueki K."/>
        </authorList>
    </citation>
    <scope>NUCLEOTIDE SEQUENCE [LARGE SCALE GENOMIC DNA]</scope>
    <source>
        <strain evidence="9 10">WR041</strain>
    </source>
</reference>
<dbReference type="InterPro" id="IPR033406">
    <property type="entry name" value="DUF5113"/>
</dbReference>
<keyword evidence="10" id="KW-1185">Reference proteome</keyword>
<protein>
    <recommendedName>
        <fullName evidence="2">histidine kinase</fullName>
        <ecNumber evidence="2">2.7.13.3</ecNumber>
    </recommendedName>
</protein>
<keyword evidence="4" id="KW-0418">Kinase</keyword>
<dbReference type="Pfam" id="PF17140">
    <property type="entry name" value="DUF5113"/>
    <property type="match status" value="2"/>
</dbReference>
<dbReference type="PROSITE" id="PS50005">
    <property type="entry name" value="TPR"/>
    <property type="match status" value="1"/>
</dbReference>
<dbReference type="InterPro" id="IPR003594">
    <property type="entry name" value="HATPase_dom"/>
</dbReference>
<dbReference type="EMBL" id="AP024484">
    <property type="protein sequence ID" value="BCS86533.1"/>
    <property type="molecule type" value="Genomic_DNA"/>
</dbReference>
<gene>
    <name evidence="9" type="ORF">prwr041_24260</name>
</gene>